<dbReference type="Proteomes" id="UP001596297">
    <property type="component" value="Unassembled WGS sequence"/>
</dbReference>
<evidence type="ECO:0000313" key="2">
    <source>
        <dbReference type="Proteomes" id="UP001596297"/>
    </source>
</evidence>
<organism evidence="1 2">
    <name type="scientific">Deinococcus lacus</name>
    <dbReference type="NCBI Taxonomy" id="392561"/>
    <lineage>
        <taxon>Bacteria</taxon>
        <taxon>Thermotogati</taxon>
        <taxon>Deinococcota</taxon>
        <taxon>Deinococci</taxon>
        <taxon>Deinococcales</taxon>
        <taxon>Deinococcaceae</taxon>
        <taxon>Deinococcus</taxon>
    </lineage>
</organism>
<proteinExistence type="predicted"/>
<gene>
    <name evidence="1" type="ORF">ACFP81_05805</name>
</gene>
<protein>
    <recommendedName>
        <fullName evidence="3">Sodium:proton antiporter</fullName>
    </recommendedName>
</protein>
<dbReference type="RefSeq" id="WP_380082579.1">
    <property type="nucleotide sequence ID" value="NZ_JBHSWD010000001.1"/>
</dbReference>
<comment type="caution">
    <text evidence="1">The sequence shown here is derived from an EMBL/GenBank/DDBJ whole genome shotgun (WGS) entry which is preliminary data.</text>
</comment>
<keyword evidence="2" id="KW-1185">Reference proteome</keyword>
<sequence>MAFHDALSHTVVALPIIVALGMAAQLLAARLKIPAILPLLLIGFAVGP</sequence>
<evidence type="ECO:0008006" key="3">
    <source>
        <dbReference type="Google" id="ProtNLM"/>
    </source>
</evidence>
<dbReference type="EMBL" id="JBHSWD010000001">
    <property type="protein sequence ID" value="MFC6591576.1"/>
    <property type="molecule type" value="Genomic_DNA"/>
</dbReference>
<name>A0ABW1YC18_9DEIO</name>
<accession>A0ABW1YC18</accession>
<evidence type="ECO:0000313" key="1">
    <source>
        <dbReference type="EMBL" id="MFC6591576.1"/>
    </source>
</evidence>
<reference evidence="2" key="1">
    <citation type="journal article" date="2019" name="Int. J. Syst. Evol. Microbiol.">
        <title>The Global Catalogue of Microorganisms (GCM) 10K type strain sequencing project: providing services to taxonomists for standard genome sequencing and annotation.</title>
        <authorList>
            <consortium name="The Broad Institute Genomics Platform"/>
            <consortium name="The Broad Institute Genome Sequencing Center for Infectious Disease"/>
            <person name="Wu L."/>
            <person name="Ma J."/>
        </authorList>
    </citation>
    <scope>NUCLEOTIDE SEQUENCE [LARGE SCALE GENOMIC DNA]</scope>
    <source>
        <strain evidence="2">CGMCC 1.15772</strain>
    </source>
</reference>